<gene>
    <name evidence="1" type="ORF">O6P43_026478</name>
</gene>
<organism evidence="1 2">
    <name type="scientific">Quillaja saponaria</name>
    <name type="common">Soap bark tree</name>
    <dbReference type="NCBI Taxonomy" id="32244"/>
    <lineage>
        <taxon>Eukaryota</taxon>
        <taxon>Viridiplantae</taxon>
        <taxon>Streptophyta</taxon>
        <taxon>Embryophyta</taxon>
        <taxon>Tracheophyta</taxon>
        <taxon>Spermatophyta</taxon>
        <taxon>Magnoliopsida</taxon>
        <taxon>eudicotyledons</taxon>
        <taxon>Gunneridae</taxon>
        <taxon>Pentapetalae</taxon>
        <taxon>rosids</taxon>
        <taxon>fabids</taxon>
        <taxon>Fabales</taxon>
        <taxon>Quillajaceae</taxon>
        <taxon>Quillaja</taxon>
    </lineage>
</organism>
<name>A0AAD7PCZ4_QUISA</name>
<comment type="caution">
    <text evidence="1">The sequence shown here is derived from an EMBL/GenBank/DDBJ whole genome shotgun (WGS) entry which is preliminary data.</text>
</comment>
<evidence type="ECO:0000313" key="1">
    <source>
        <dbReference type="EMBL" id="KAJ7950265.1"/>
    </source>
</evidence>
<accession>A0AAD7PCZ4</accession>
<proteinExistence type="predicted"/>
<dbReference type="PANTHER" id="PTHR34670:SF8">
    <property type="entry name" value="EXPRESSED PROTEIN"/>
    <property type="match status" value="1"/>
</dbReference>
<dbReference type="PANTHER" id="PTHR34670">
    <property type="entry name" value="EXPRESSED PROTEIN"/>
    <property type="match status" value="1"/>
</dbReference>
<keyword evidence="2" id="KW-1185">Reference proteome</keyword>
<dbReference type="Proteomes" id="UP001163823">
    <property type="component" value="Chromosome 11"/>
</dbReference>
<evidence type="ECO:0000313" key="2">
    <source>
        <dbReference type="Proteomes" id="UP001163823"/>
    </source>
</evidence>
<reference evidence="1" key="1">
    <citation type="journal article" date="2023" name="Science">
        <title>Elucidation of the pathway for biosynthesis of saponin adjuvants from the soapbark tree.</title>
        <authorList>
            <person name="Reed J."/>
            <person name="Orme A."/>
            <person name="El-Demerdash A."/>
            <person name="Owen C."/>
            <person name="Martin L.B.B."/>
            <person name="Misra R.C."/>
            <person name="Kikuchi S."/>
            <person name="Rejzek M."/>
            <person name="Martin A.C."/>
            <person name="Harkess A."/>
            <person name="Leebens-Mack J."/>
            <person name="Louveau T."/>
            <person name="Stephenson M.J."/>
            <person name="Osbourn A."/>
        </authorList>
    </citation>
    <scope>NUCLEOTIDE SEQUENCE</scope>
    <source>
        <strain evidence="1">S10</strain>
    </source>
</reference>
<sequence length="90" mass="9881">MEGLIPLVYRAIVQYKNEQQCPIGSWFNESPSYAYTRLPDESGRGRVQAFDFQNGFCSTSAPTSSTGVIISSGVQSPVVCRRNSRQVATS</sequence>
<dbReference type="AlphaFoldDB" id="A0AAD7PCZ4"/>
<dbReference type="KEGG" id="qsa:O6P43_026478"/>
<protein>
    <submittedName>
        <fullName evidence="1">Legume-specific protein</fullName>
    </submittedName>
</protein>
<dbReference type="EMBL" id="JARAOO010000011">
    <property type="protein sequence ID" value="KAJ7950265.1"/>
    <property type="molecule type" value="Genomic_DNA"/>
</dbReference>